<evidence type="ECO:0000256" key="10">
    <source>
        <dbReference type="ARBA" id="ARBA00032057"/>
    </source>
</evidence>
<dbReference type="SMART" id="SM00642">
    <property type="entry name" value="Aamy"/>
    <property type="match status" value="1"/>
</dbReference>
<accession>A0A934WLD9</accession>
<evidence type="ECO:0000256" key="8">
    <source>
        <dbReference type="ARBA" id="ARBA00023277"/>
    </source>
</evidence>
<dbReference type="InterPro" id="IPR022567">
    <property type="entry name" value="DUF3459"/>
</dbReference>
<dbReference type="EMBL" id="JAEPWM010000001">
    <property type="protein sequence ID" value="MBK6004997.1"/>
    <property type="molecule type" value="Genomic_DNA"/>
</dbReference>
<dbReference type="GO" id="GO:0005737">
    <property type="term" value="C:cytoplasm"/>
    <property type="evidence" value="ECO:0007669"/>
    <property type="project" value="UniProtKB-SubCell"/>
</dbReference>
<organism evidence="18 19">
    <name type="scientific">Ramlibacter ginsenosidimutans</name>
    <dbReference type="NCBI Taxonomy" id="502333"/>
    <lineage>
        <taxon>Bacteria</taxon>
        <taxon>Pseudomonadati</taxon>
        <taxon>Pseudomonadota</taxon>
        <taxon>Betaproteobacteria</taxon>
        <taxon>Burkholderiales</taxon>
        <taxon>Comamonadaceae</taxon>
        <taxon>Ramlibacter</taxon>
    </lineage>
</organism>
<evidence type="ECO:0000256" key="16">
    <source>
        <dbReference type="PIRSR" id="PIRSR006337-3"/>
    </source>
</evidence>
<gene>
    <name evidence="18" type="primary">treZ</name>
    <name evidence="18" type="ORF">JJB11_02730</name>
</gene>
<feature type="domain" description="Glycosyl hydrolase family 13 catalytic" evidence="17">
    <location>
        <begin position="100"/>
        <end position="482"/>
    </location>
</feature>
<dbReference type="CDD" id="cd02853">
    <property type="entry name" value="E_set_MTHase_like_N"/>
    <property type="match status" value="1"/>
</dbReference>
<dbReference type="PIRSF" id="PIRSF006337">
    <property type="entry name" value="Trehalose_TreZ"/>
    <property type="match status" value="1"/>
</dbReference>
<dbReference type="InterPro" id="IPR014756">
    <property type="entry name" value="Ig_E-set"/>
</dbReference>
<dbReference type="InterPro" id="IPR044901">
    <property type="entry name" value="Trehalose_TreZ_E-set_sf"/>
</dbReference>
<dbReference type="EC" id="3.2.1.141" evidence="4 13"/>
<dbReference type="Pfam" id="PF02922">
    <property type="entry name" value="CBM_48"/>
    <property type="match status" value="1"/>
</dbReference>
<evidence type="ECO:0000256" key="2">
    <source>
        <dbReference type="ARBA" id="ARBA00005199"/>
    </source>
</evidence>
<dbReference type="Pfam" id="PF00128">
    <property type="entry name" value="Alpha-amylase"/>
    <property type="match status" value="1"/>
</dbReference>
<dbReference type="Proteomes" id="UP000630528">
    <property type="component" value="Unassembled WGS sequence"/>
</dbReference>
<evidence type="ECO:0000313" key="19">
    <source>
        <dbReference type="Proteomes" id="UP000630528"/>
    </source>
</evidence>
<dbReference type="SUPFAM" id="SSF51445">
    <property type="entry name" value="(Trans)glycosidases"/>
    <property type="match status" value="1"/>
</dbReference>
<evidence type="ECO:0000256" key="6">
    <source>
        <dbReference type="ARBA" id="ARBA00022490"/>
    </source>
</evidence>
<evidence type="ECO:0000256" key="11">
    <source>
        <dbReference type="ARBA" id="ARBA00033284"/>
    </source>
</evidence>
<keyword evidence="19" id="KW-1185">Reference proteome</keyword>
<feature type="active site" description="Proton donor" evidence="15">
    <location>
        <position position="307"/>
    </location>
</feature>
<keyword evidence="6" id="KW-0963">Cytoplasm</keyword>
<dbReference type="Gene3D" id="3.20.20.80">
    <property type="entry name" value="Glycosidases"/>
    <property type="match status" value="1"/>
</dbReference>
<evidence type="ECO:0000256" key="12">
    <source>
        <dbReference type="ARBA" id="ARBA00034013"/>
    </source>
</evidence>
<comment type="caution">
    <text evidence="18">The sequence shown here is derived from an EMBL/GenBank/DDBJ whole genome shotgun (WGS) entry which is preliminary data.</text>
</comment>
<dbReference type="AlphaFoldDB" id="A0A934WLD9"/>
<evidence type="ECO:0000256" key="3">
    <source>
        <dbReference type="ARBA" id="ARBA00008061"/>
    </source>
</evidence>
<keyword evidence="9 14" id="KW-0326">Glycosidase</keyword>
<evidence type="ECO:0000256" key="1">
    <source>
        <dbReference type="ARBA" id="ARBA00004496"/>
    </source>
</evidence>
<dbReference type="Gene3D" id="1.10.10.760">
    <property type="entry name" value="E-set domains of sugar-utilizing enzymes"/>
    <property type="match status" value="1"/>
</dbReference>
<name>A0A934WLD9_9BURK</name>
<evidence type="ECO:0000256" key="15">
    <source>
        <dbReference type="PIRSR" id="PIRSR006337-1"/>
    </source>
</evidence>
<dbReference type="Gene3D" id="2.60.40.10">
    <property type="entry name" value="Immunoglobulins"/>
    <property type="match status" value="1"/>
</dbReference>
<dbReference type="InterPro" id="IPR013783">
    <property type="entry name" value="Ig-like_fold"/>
</dbReference>
<dbReference type="PANTHER" id="PTHR43651:SF11">
    <property type="entry name" value="MALTO-OLIGOSYLTREHALOSE TREHALOHYDROLASE"/>
    <property type="match status" value="1"/>
</dbReference>
<dbReference type="Pfam" id="PF11941">
    <property type="entry name" value="DUF3459"/>
    <property type="match status" value="1"/>
</dbReference>
<evidence type="ECO:0000259" key="17">
    <source>
        <dbReference type="SMART" id="SM00642"/>
    </source>
</evidence>
<evidence type="ECO:0000256" key="9">
    <source>
        <dbReference type="ARBA" id="ARBA00023295"/>
    </source>
</evidence>
<sequence length="632" mass="69822">MQKEPINNTSRRLPIGAEPQGEAGTHFRVWAPAAREVAVVFDTPGLAEARLRSEGGGYFSGLVAGARAGARYRFRLDGGEAYADPASRWQPEGPDGPSVVVDPAAFRWTDQDWRGVTAHGQVLYEMHIGTFTREGTYAAAEAQLPFLKELGITVLELMPVNEFNGPFGWGYDGVNLFAPTRLYGEPDALRHFIDRAHALGLGVILDVVYNHFGPRGNSLAHFSRDYTSQKHANEWGEAINFDGENSGPVREFFACNAACWIAEYHFDGLRLDATQCIFDASPKHIIAEIAQRARAAAGARSIYLAGENEPQHAELARPVEQGGLGLDALWNDDFHHSAVVAATGACEAYYTETRGTPQELISSLKWGFLYQGQYYAWQKQRRGHPALDLPATAFIQFLQNHDQVANSARGQRLHQLTSPGRYRALTALTLLTPCTPLLFQGQEFAASAPFLYFAAHGEELDALIRKGRHEFLQQFPNLASADGGKLLASPADEQTFLQCKLDHAEHERHAPVVHMHRDLLRLRREDPVFSRADRHNMHGAVLGPEAFLLRFLDQNGDDRLIVVNLGATLPLHPMSEPLIAPPAGTRWSLLWHSEDPRYGGCGSGEPDGEHIWRLPAHALAVLAPKKMEKPVG</sequence>
<evidence type="ECO:0000256" key="5">
    <source>
        <dbReference type="ARBA" id="ARBA00015938"/>
    </source>
</evidence>
<keyword evidence="7 14" id="KW-0378">Hydrolase</keyword>
<dbReference type="GO" id="GO:0005992">
    <property type="term" value="P:trehalose biosynthetic process"/>
    <property type="evidence" value="ECO:0007669"/>
    <property type="project" value="UniProtKB-UniRule"/>
</dbReference>
<dbReference type="NCBIfam" id="TIGR02402">
    <property type="entry name" value="trehalose_TreZ"/>
    <property type="match status" value="1"/>
</dbReference>
<dbReference type="GO" id="GO:0033942">
    <property type="term" value="F:4-alpha-D-(1-&gt;4)-alpha-D-glucanotrehalose trehalohydrolase activity"/>
    <property type="evidence" value="ECO:0007669"/>
    <property type="project" value="UniProtKB-EC"/>
</dbReference>
<reference evidence="18" key="2">
    <citation type="submission" date="2021-01" db="EMBL/GenBank/DDBJ databases">
        <authorList>
            <person name="Kang M."/>
        </authorList>
    </citation>
    <scope>NUCLEOTIDE SEQUENCE</scope>
    <source>
        <strain evidence="18">KACC 17527</strain>
    </source>
</reference>
<dbReference type="InterPro" id="IPR017853">
    <property type="entry name" value="GH"/>
</dbReference>
<feature type="active site" description="Nucleophile" evidence="15">
    <location>
        <position position="272"/>
    </location>
</feature>
<feature type="site" description="Transition state stabilizer" evidence="16">
    <location>
        <position position="402"/>
    </location>
</feature>
<dbReference type="CDD" id="cd11325">
    <property type="entry name" value="AmyAc_GTHase"/>
    <property type="match status" value="1"/>
</dbReference>
<comment type="similarity">
    <text evidence="3 14">Belongs to the glycosyl hydrolase 13 family.</text>
</comment>
<dbReference type="RefSeq" id="WP_201166363.1">
    <property type="nucleotide sequence ID" value="NZ_JAEPWM010000001.1"/>
</dbReference>
<evidence type="ECO:0000256" key="7">
    <source>
        <dbReference type="ARBA" id="ARBA00022801"/>
    </source>
</evidence>
<comment type="catalytic activity">
    <reaction evidence="12 14">
        <text>hydrolysis of (1-&gt;4)-alpha-D-glucosidic linkage in 4-alpha-D-[(1-&gt;4)-alpha-D-glucanosyl]n trehalose to yield trehalose and (1-&gt;4)-alpha-D-glucan.</text>
        <dbReference type="EC" id="3.2.1.141"/>
    </reaction>
</comment>
<evidence type="ECO:0000256" key="13">
    <source>
        <dbReference type="NCBIfam" id="TIGR02402"/>
    </source>
</evidence>
<evidence type="ECO:0000256" key="14">
    <source>
        <dbReference type="PIRNR" id="PIRNR006337"/>
    </source>
</evidence>
<reference evidence="18" key="1">
    <citation type="journal article" date="2012" name="J. Microbiol. Biotechnol.">
        <title>Ramlibacter ginsenosidimutans sp. nov., with ginsenoside-converting activity.</title>
        <authorList>
            <person name="Wang L."/>
            <person name="An D.S."/>
            <person name="Kim S.G."/>
            <person name="Jin F.X."/>
            <person name="Kim S.C."/>
            <person name="Lee S.T."/>
            <person name="Im W.T."/>
        </authorList>
    </citation>
    <scope>NUCLEOTIDE SEQUENCE</scope>
    <source>
        <strain evidence="18">KACC 17527</strain>
    </source>
</reference>
<dbReference type="InterPro" id="IPR006047">
    <property type="entry name" value="GH13_cat_dom"/>
</dbReference>
<dbReference type="InterPro" id="IPR004193">
    <property type="entry name" value="Glyco_hydro_13_N"/>
</dbReference>
<comment type="pathway">
    <text evidence="2 14">Glycan biosynthesis; trehalose biosynthesis.</text>
</comment>
<evidence type="ECO:0000313" key="18">
    <source>
        <dbReference type="EMBL" id="MBK6004997.1"/>
    </source>
</evidence>
<keyword evidence="8" id="KW-0119">Carbohydrate metabolism</keyword>
<dbReference type="InterPro" id="IPR012768">
    <property type="entry name" value="Trehalose_TreZ"/>
</dbReference>
<evidence type="ECO:0000256" key="4">
    <source>
        <dbReference type="ARBA" id="ARBA00012268"/>
    </source>
</evidence>
<proteinExistence type="inferred from homology"/>
<dbReference type="PANTHER" id="PTHR43651">
    <property type="entry name" value="1,4-ALPHA-GLUCAN-BRANCHING ENZYME"/>
    <property type="match status" value="1"/>
</dbReference>
<dbReference type="SUPFAM" id="SSF81296">
    <property type="entry name" value="E set domains"/>
    <property type="match status" value="1"/>
</dbReference>
<comment type="subcellular location">
    <subcellularLocation>
        <location evidence="1 15">Cytoplasm</location>
    </subcellularLocation>
</comment>
<protein>
    <recommendedName>
        <fullName evidence="5 13">Malto-oligosyltrehalose trehalohydrolase</fullName>
        <shortName evidence="14">MTHase</shortName>
        <ecNumber evidence="4 13">3.2.1.141</ecNumber>
    </recommendedName>
    <alternativeName>
        <fullName evidence="11 14">4-alpha-D-((1-&gt;4)-alpha-D-glucano)trehalose trehalohydrolase</fullName>
    </alternativeName>
    <alternativeName>
        <fullName evidence="10 14">Maltooligosyl trehalose trehalohydrolase</fullName>
    </alternativeName>
</protein>